<reference evidence="1" key="1">
    <citation type="submission" date="2020-11" db="EMBL/GenBank/DDBJ databases">
        <authorList>
            <consortium name="DOE Joint Genome Institute"/>
            <person name="Ahrendt S."/>
            <person name="Riley R."/>
            <person name="Andreopoulos W."/>
            <person name="Labutti K."/>
            <person name="Pangilinan J."/>
            <person name="Ruiz-Duenas F.J."/>
            <person name="Barrasa J.M."/>
            <person name="Sanchez-Garcia M."/>
            <person name="Camarero S."/>
            <person name="Miyauchi S."/>
            <person name="Serrano A."/>
            <person name="Linde D."/>
            <person name="Babiker R."/>
            <person name="Drula E."/>
            <person name="Ayuso-Fernandez I."/>
            <person name="Pacheco R."/>
            <person name="Padilla G."/>
            <person name="Ferreira P."/>
            <person name="Barriuso J."/>
            <person name="Kellner H."/>
            <person name="Castanera R."/>
            <person name="Alfaro M."/>
            <person name="Ramirez L."/>
            <person name="Pisabarro A.G."/>
            <person name="Kuo A."/>
            <person name="Tritt A."/>
            <person name="Lipzen A."/>
            <person name="He G."/>
            <person name="Yan M."/>
            <person name="Ng V."/>
            <person name="Cullen D."/>
            <person name="Martin F."/>
            <person name="Rosso M.-N."/>
            <person name="Henrissat B."/>
            <person name="Hibbett D."/>
            <person name="Martinez A.T."/>
            <person name="Grigoriev I.V."/>
        </authorList>
    </citation>
    <scope>NUCLEOTIDE SEQUENCE</scope>
    <source>
        <strain evidence="1">CBS 506.95</strain>
    </source>
</reference>
<evidence type="ECO:0000313" key="1">
    <source>
        <dbReference type="EMBL" id="KAF9525614.1"/>
    </source>
</evidence>
<gene>
    <name evidence="1" type="ORF">CPB83DRAFT_859295</name>
</gene>
<dbReference type="Proteomes" id="UP000807306">
    <property type="component" value="Unassembled WGS sequence"/>
</dbReference>
<comment type="caution">
    <text evidence="1">The sequence shown here is derived from an EMBL/GenBank/DDBJ whole genome shotgun (WGS) entry which is preliminary data.</text>
</comment>
<name>A0A9P6EAS1_9AGAR</name>
<evidence type="ECO:0000313" key="2">
    <source>
        <dbReference type="Proteomes" id="UP000807306"/>
    </source>
</evidence>
<dbReference type="AlphaFoldDB" id="A0A9P6EAS1"/>
<protein>
    <submittedName>
        <fullName evidence="1">Uncharacterized protein</fullName>
    </submittedName>
</protein>
<accession>A0A9P6EAS1</accession>
<organism evidence="1 2">
    <name type="scientific">Crepidotus variabilis</name>
    <dbReference type="NCBI Taxonomy" id="179855"/>
    <lineage>
        <taxon>Eukaryota</taxon>
        <taxon>Fungi</taxon>
        <taxon>Dikarya</taxon>
        <taxon>Basidiomycota</taxon>
        <taxon>Agaricomycotina</taxon>
        <taxon>Agaricomycetes</taxon>
        <taxon>Agaricomycetidae</taxon>
        <taxon>Agaricales</taxon>
        <taxon>Agaricineae</taxon>
        <taxon>Crepidotaceae</taxon>
        <taxon>Crepidotus</taxon>
    </lineage>
</organism>
<dbReference type="EMBL" id="MU157882">
    <property type="protein sequence ID" value="KAF9525614.1"/>
    <property type="molecule type" value="Genomic_DNA"/>
</dbReference>
<sequence length="136" mass="14938">MRNSRPPNISSFGLSTFTYQNLAFDGLIPLNSPFKLNLPNHSLGFLRTSNTAPFFSTSTDRGLTSAIQSSNTSSLLHHHLFEISKPESKKNSYQASTMDLPGTTSSGHSSCRFLTATVVEETTRTNRGRSCNIRPP</sequence>
<proteinExistence type="predicted"/>
<keyword evidence="2" id="KW-1185">Reference proteome</keyword>